<dbReference type="InterPro" id="IPR036938">
    <property type="entry name" value="PAP2/HPO_sf"/>
</dbReference>
<comment type="caution">
    <text evidence="3">The sequence shown here is derived from an EMBL/GenBank/DDBJ whole genome shotgun (WGS) entry which is preliminary data.</text>
</comment>
<dbReference type="EMBL" id="JMSZ01000021">
    <property type="protein sequence ID" value="KDE39836.1"/>
    <property type="molecule type" value="Genomic_DNA"/>
</dbReference>
<feature type="transmembrane region" description="Helical" evidence="1">
    <location>
        <begin position="62"/>
        <end position="81"/>
    </location>
</feature>
<keyword evidence="1" id="KW-0812">Transmembrane</keyword>
<protein>
    <submittedName>
        <fullName evidence="3">Putative membrane protein</fullName>
    </submittedName>
</protein>
<keyword evidence="1" id="KW-1133">Transmembrane helix</keyword>
<feature type="domain" description="Phosphatidic acid phosphatase type 2/haloperoxidase" evidence="2">
    <location>
        <begin position="96"/>
        <end position="212"/>
    </location>
</feature>
<dbReference type="STRING" id="267850.ADINL_1473"/>
<keyword evidence="1" id="KW-0472">Membrane</keyword>
<evidence type="ECO:0000313" key="3">
    <source>
        <dbReference type="EMBL" id="KDE39836.1"/>
    </source>
</evidence>
<name>A0A063Y4Z3_9GAMM</name>
<sequence>MKLQLSDAASFFLLQFLALALVVTFILGYWDGVDRDVFEILNSWLVMSVSWAEFVALANQRWIDLLSGGFMLASVGFYFACADGRERVRVCCAIVLMGAAFSVQASAGGLFPNRDSPTLVYEHAVKVTEQFPEIKRTKDASHSSNPSDHGIGFFTFLMFCFYRFRGKYLWVVVPVVIALGTPRLLVGAHWLTDFICGALPMALITAAWLFHSMPGKWVERNMAVLTIRSLEWVGILKRQTAAT</sequence>
<accession>A0A063Y4Z3</accession>
<keyword evidence="4" id="KW-1185">Reference proteome</keyword>
<dbReference type="RefSeq" id="WP_051632640.1">
    <property type="nucleotide sequence ID" value="NZ_JMSZ01000021.1"/>
</dbReference>
<dbReference type="InterPro" id="IPR000326">
    <property type="entry name" value="PAP2/HPO"/>
</dbReference>
<evidence type="ECO:0000313" key="4">
    <source>
        <dbReference type="Proteomes" id="UP000027318"/>
    </source>
</evidence>
<dbReference type="AlphaFoldDB" id="A0A063Y4Z3"/>
<dbReference type="Pfam" id="PF01569">
    <property type="entry name" value="PAP2"/>
    <property type="match status" value="1"/>
</dbReference>
<proteinExistence type="predicted"/>
<organism evidence="3 4">
    <name type="scientific">Nitrincola lacisaponensis</name>
    <dbReference type="NCBI Taxonomy" id="267850"/>
    <lineage>
        <taxon>Bacteria</taxon>
        <taxon>Pseudomonadati</taxon>
        <taxon>Pseudomonadota</taxon>
        <taxon>Gammaproteobacteria</taxon>
        <taxon>Oceanospirillales</taxon>
        <taxon>Oceanospirillaceae</taxon>
        <taxon>Nitrincola</taxon>
    </lineage>
</organism>
<evidence type="ECO:0000256" key="1">
    <source>
        <dbReference type="SAM" id="Phobius"/>
    </source>
</evidence>
<feature type="transmembrane region" description="Helical" evidence="1">
    <location>
        <begin position="12"/>
        <end position="30"/>
    </location>
</feature>
<dbReference type="Proteomes" id="UP000027318">
    <property type="component" value="Unassembled WGS sequence"/>
</dbReference>
<reference evidence="3 4" key="1">
    <citation type="journal article" date="2005" name="Int. J. Syst. Evol. Microbiol.">
        <title>Nitrincola lacisaponensis gen. nov., sp. nov., a novel alkaliphilic bacterium isolated from an alkaline, saline lake.</title>
        <authorList>
            <person name="Dimitriu P.A."/>
            <person name="Shukla S.K."/>
            <person name="Conradt J."/>
            <person name="Marquez M.C."/>
            <person name="Ventosa A."/>
            <person name="Maglia A."/>
            <person name="Peyton B.M."/>
            <person name="Pinkart H.C."/>
            <person name="Mormile M.R."/>
        </authorList>
    </citation>
    <scope>NUCLEOTIDE SEQUENCE [LARGE SCALE GENOMIC DNA]</scope>
    <source>
        <strain evidence="3 4">4CA</strain>
    </source>
</reference>
<dbReference type="OrthoDB" id="8477781at2"/>
<evidence type="ECO:0000259" key="2">
    <source>
        <dbReference type="Pfam" id="PF01569"/>
    </source>
</evidence>
<feature type="transmembrane region" description="Helical" evidence="1">
    <location>
        <begin position="37"/>
        <end position="56"/>
    </location>
</feature>
<gene>
    <name evidence="3" type="ORF">ADINL_1473</name>
</gene>
<dbReference type="Gene3D" id="1.20.144.10">
    <property type="entry name" value="Phosphatidic acid phosphatase type 2/haloperoxidase"/>
    <property type="match status" value="1"/>
</dbReference>
<feature type="transmembrane region" description="Helical" evidence="1">
    <location>
        <begin position="191"/>
        <end position="210"/>
    </location>
</feature>
<feature type="transmembrane region" description="Helical" evidence="1">
    <location>
        <begin position="169"/>
        <end position="185"/>
    </location>
</feature>
<dbReference type="SUPFAM" id="SSF48317">
    <property type="entry name" value="Acid phosphatase/Vanadium-dependent haloperoxidase"/>
    <property type="match status" value="1"/>
</dbReference>